<accession>A0A256FP37</accession>
<organism evidence="1 2">
    <name type="scientific">Brucella rhizosphaerae</name>
    <dbReference type="NCBI Taxonomy" id="571254"/>
    <lineage>
        <taxon>Bacteria</taxon>
        <taxon>Pseudomonadati</taxon>
        <taxon>Pseudomonadota</taxon>
        <taxon>Alphaproteobacteria</taxon>
        <taxon>Hyphomicrobiales</taxon>
        <taxon>Brucellaceae</taxon>
        <taxon>Brucella/Ochrobactrum group</taxon>
        <taxon>Brucella</taxon>
    </lineage>
</organism>
<evidence type="ECO:0000313" key="1">
    <source>
        <dbReference type="EMBL" id="OYR16597.1"/>
    </source>
</evidence>
<sequence length="59" mass="6949">MAYKWLVKCQHLLGVNYFPQFQYDALMDCETRLAMGVFPDLNLLVTIQANRMFKIECNC</sequence>
<reference evidence="1 2" key="1">
    <citation type="submission" date="2017-07" db="EMBL/GenBank/DDBJ databases">
        <title>Phylogenetic study on the rhizospheric bacterium Ochrobactrum sp. A44.</title>
        <authorList>
            <person name="Krzyzanowska D.M."/>
            <person name="Ossowicki A."/>
            <person name="Rajewska M."/>
            <person name="Maciag T."/>
            <person name="Kaczynski Z."/>
            <person name="Czerwicka M."/>
            <person name="Jafra S."/>
        </authorList>
    </citation>
    <scope>NUCLEOTIDE SEQUENCE [LARGE SCALE GENOMIC DNA]</scope>
    <source>
        <strain evidence="1 2">PR17</strain>
    </source>
</reference>
<evidence type="ECO:0000313" key="2">
    <source>
        <dbReference type="Proteomes" id="UP000216345"/>
    </source>
</evidence>
<dbReference type="Proteomes" id="UP000216345">
    <property type="component" value="Unassembled WGS sequence"/>
</dbReference>
<name>A0A256FP37_9HYPH</name>
<dbReference type="EMBL" id="NNRK01000022">
    <property type="protein sequence ID" value="OYR16597.1"/>
    <property type="molecule type" value="Genomic_DNA"/>
</dbReference>
<comment type="caution">
    <text evidence="1">The sequence shown here is derived from an EMBL/GenBank/DDBJ whole genome shotgun (WGS) entry which is preliminary data.</text>
</comment>
<gene>
    <name evidence="1" type="ORF">CEV32_4230</name>
</gene>
<keyword evidence="2" id="KW-1185">Reference proteome</keyword>
<proteinExistence type="predicted"/>
<protein>
    <submittedName>
        <fullName evidence="1">Uncharacterized protein</fullName>
    </submittedName>
</protein>
<dbReference type="AlphaFoldDB" id="A0A256FP37"/>